<keyword evidence="1" id="KW-1133">Transmembrane helix</keyword>
<dbReference type="AlphaFoldDB" id="A0A3M7R5E2"/>
<dbReference type="EMBL" id="REGN01004167">
    <property type="protein sequence ID" value="RNA18823.1"/>
    <property type="molecule type" value="Genomic_DNA"/>
</dbReference>
<keyword evidence="3" id="KW-1185">Reference proteome</keyword>
<name>A0A3M7R5E2_BRAPC</name>
<organism evidence="2 3">
    <name type="scientific">Brachionus plicatilis</name>
    <name type="common">Marine rotifer</name>
    <name type="synonym">Brachionus muelleri</name>
    <dbReference type="NCBI Taxonomy" id="10195"/>
    <lineage>
        <taxon>Eukaryota</taxon>
        <taxon>Metazoa</taxon>
        <taxon>Spiralia</taxon>
        <taxon>Gnathifera</taxon>
        <taxon>Rotifera</taxon>
        <taxon>Eurotatoria</taxon>
        <taxon>Monogononta</taxon>
        <taxon>Pseudotrocha</taxon>
        <taxon>Ploima</taxon>
        <taxon>Brachionidae</taxon>
        <taxon>Brachionus</taxon>
    </lineage>
</organism>
<reference evidence="2 3" key="1">
    <citation type="journal article" date="2018" name="Sci. Rep.">
        <title>Genomic signatures of local adaptation to the degree of environmental predictability in rotifers.</title>
        <authorList>
            <person name="Franch-Gras L."/>
            <person name="Hahn C."/>
            <person name="Garcia-Roger E.M."/>
            <person name="Carmona M.J."/>
            <person name="Serra M."/>
            <person name="Gomez A."/>
        </authorList>
    </citation>
    <scope>NUCLEOTIDE SEQUENCE [LARGE SCALE GENOMIC DNA]</scope>
    <source>
        <strain evidence="2">HYR1</strain>
    </source>
</reference>
<keyword evidence="1" id="KW-0812">Transmembrane</keyword>
<evidence type="ECO:0000256" key="1">
    <source>
        <dbReference type="SAM" id="Phobius"/>
    </source>
</evidence>
<sequence length="68" mass="8033">MGRIFIRSCLSELNNEDEIKECYIVKQTSFLQYLLILFILFSLSLCLSNKEKVLDEILNFHFDKAQTI</sequence>
<protein>
    <submittedName>
        <fullName evidence="2">Uncharacterized protein</fullName>
    </submittedName>
</protein>
<evidence type="ECO:0000313" key="3">
    <source>
        <dbReference type="Proteomes" id="UP000276133"/>
    </source>
</evidence>
<accession>A0A3M7R5E2</accession>
<proteinExistence type="predicted"/>
<evidence type="ECO:0000313" key="2">
    <source>
        <dbReference type="EMBL" id="RNA18823.1"/>
    </source>
</evidence>
<comment type="caution">
    <text evidence="2">The sequence shown here is derived from an EMBL/GenBank/DDBJ whole genome shotgun (WGS) entry which is preliminary data.</text>
</comment>
<feature type="transmembrane region" description="Helical" evidence="1">
    <location>
        <begin position="30"/>
        <end position="48"/>
    </location>
</feature>
<keyword evidence="1" id="KW-0472">Membrane</keyword>
<dbReference type="Proteomes" id="UP000276133">
    <property type="component" value="Unassembled WGS sequence"/>
</dbReference>
<gene>
    <name evidence="2" type="ORF">BpHYR1_009434</name>
</gene>